<comment type="caution">
    <text evidence="5">The sequence shown here is derived from an EMBL/GenBank/DDBJ whole genome shotgun (WGS) entry which is preliminary data.</text>
</comment>
<dbReference type="PROSITE" id="PS50995">
    <property type="entry name" value="HTH_MARR_2"/>
    <property type="match status" value="1"/>
</dbReference>
<dbReference type="PRINTS" id="PR00598">
    <property type="entry name" value="HTHMARR"/>
</dbReference>
<evidence type="ECO:0000256" key="1">
    <source>
        <dbReference type="ARBA" id="ARBA00023015"/>
    </source>
</evidence>
<dbReference type="PANTHER" id="PTHR42756:SF1">
    <property type="entry name" value="TRANSCRIPTIONAL REPRESSOR OF EMRAB OPERON"/>
    <property type="match status" value="1"/>
</dbReference>
<keyword evidence="3" id="KW-0804">Transcription</keyword>
<evidence type="ECO:0000256" key="3">
    <source>
        <dbReference type="ARBA" id="ARBA00023163"/>
    </source>
</evidence>
<dbReference type="InterPro" id="IPR011991">
    <property type="entry name" value="ArsR-like_HTH"/>
</dbReference>
<dbReference type="SMART" id="SM00419">
    <property type="entry name" value="HTH_CRP"/>
    <property type="match status" value="1"/>
</dbReference>
<dbReference type="InterPro" id="IPR036390">
    <property type="entry name" value="WH_DNA-bd_sf"/>
</dbReference>
<dbReference type="SUPFAM" id="SSF46785">
    <property type="entry name" value="Winged helix' DNA-binding domain"/>
    <property type="match status" value="1"/>
</dbReference>
<dbReference type="InterPro" id="IPR000835">
    <property type="entry name" value="HTH_MarR-typ"/>
</dbReference>
<dbReference type="GO" id="GO:0003700">
    <property type="term" value="F:DNA-binding transcription factor activity"/>
    <property type="evidence" value="ECO:0007669"/>
    <property type="project" value="InterPro"/>
</dbReference>
<evidence type="ECO:0000313" key="6">
    <source>
        <dbReference type="Proteomes" id="UP000460412"/>
    </source>
</evidence>
<keyword evidence="1" id="KW-0805">Transcription regulation</keyword>
<proteinExistence type="predicted"/>
<accession>A0A7X3MJ90</accession>
<dbReference type="EMBL" id="WUQX01000001">
    <property type="protein sequence ID" value="MXP77377.1"/>
    <property type="molecule type" value="Genomic_DNA"/>
</dbReference>
<sequence length="166" mass="19535">MKNIEDARVFIVMHQLMHLSRYQAVRRMEDMELNPSQAGILFILNNQGRLSQRQLAEKIGITPPSMTVTLRKLEERGFITKEPDERDQRILRICLSEAGKECIEKIKSIMKDMEEILYRGFSVEERLLFQRLLLEMRENMLDSKDFKGMDFKTIIEKTGPPMGHDF</sequence>
<dbReference type="SMART" id="SM00347">
    <property type="entry name" value="HTH_MARR"/>
    <property type="match status" value="1"/>
</dbReference>
<dbReference type="InterPro" id="IPR012318">
    <property type="entry name" value="HTH_CRP"/>
</dbReference>
<protein>
    <submittedName>
        <fullName evidence="5">MarR family transcriptional regulator</fullName>
    </submittedName>
</protein>
<dbReference type="AlphaFoldDB" id="A0A7X3MJ90"/>
<dbReference type="CDD" id="cd00090">
    <property type="entry name" value="HTH_ARSR"/>
    <property type="match status" value="1"/>
</dbReference>
<dbReference type="Pfam" id="PF01047">
    <property type="entry name" value="MarR"/>
    <property type="match status" value="1"/>
</dbReference>
<dbReference type="InterPro" id="IPR036388">
    <property type="entry name" value="WH-like_DNA-bd_sf"/>
</dbReference>
<keyword evidence="2" id="KW-0238">DNA-binding</keyword>
<dbReference type="RefSeq" id="WP_159752655.1">
    <property type="nucleotide sequence ID" value="NZ_CASSPE010000133.1"/>
</dbReference>
<dbReference type="PRINTS" id="PR00033">
    <property type="entry name" value="HTHASNC"/>
</dbReference>
<dbReference type="GO" id="GO:0043565">
    <property type="term" value="F:sequence-specific DNA binding"/>
    <property type="evidence" value="ECO:0007669"/>
    <property type="project" value="InterPro"/>
</dbReference>
<reference evidence="5 6" key="1">
    <citation type="submission" date="2019-12" db="EMBL/GenBank/DDBJ databases">
        <title>Sporaefaciens musculi gen. nov., sp. nov., a novel bacterium isolated from the caecum of an obese mouse.</title>
        <authorList>
            <person name="Rasmussen T.S."/>
            <person name="Streidl T."/>
            <person name="Hitch T.C.A."/>
            <person name="Wortmann E."/>
            <person name="Deptula P."/>
            <person name="Hansen M."/>
            <person name="Nielsen D.S."/>
            <person name="Clavel T."/>
            <person name="Vogensen F.K."/>
        </authorList>
    </citation>
    <scope>NUCLEOTIDE SEQUENCE [LARGE SCALE GENOMIC DNA]</scope>
    <source>
        <strain evidence="5 6">WCA-9-b2</strain>
    </source>
</reference>
<feature type="domain" description="HTH marR-type" evidence="4">
    <location>
        <begin position="6"/>
        <end position="138"/>
    </location>
</feature>
<evidence type="ECO:0000259" key="4">
    <source>
        <dbReference type="PROSITE" id="PS50995"/>
    </source>
</evidence>
<gene>
    <name evidence="5" type="ORF">GN277_18945</name>
</gene>
<name>A0A7X3MJ90_9FIRM</name>
<evidence type="ECO:0000313" key="5">
    <source>
        <dbReference type="EMBL" id="MXP77377.1"/>
    </source>
</evidence>
<keyword evidence="6" id="KW-1185">Reference proteome</keyword>
<dbReference type="Proteomes" id="UP000460412">
    <property type="component" value="Unassembled WGS sequence"/>
</dbReference>
<dbReference type="Gene3D" id="1.10.10.10">
    <property type="entry name" value="Winged helix-like DNA-binding domain superfamily/Winged helix DNA-binding domain"/>
    <property type="match status" value="1"/>
</dbReference>
<evidence type="ECO:0000256" key="2">
    <source>
        <dbReference type="ARBA" id="ARBA00023125"/>
    </source>
</evidence>
<dbReference type="PANTHER" id="PTHR42756">
    <property type="entry name" value="TRANSCRIPTIONAL REGULATOR, MARR"/>
    <property type="match status" value="1"/>
</dbReference>
<dbReference type="InterPro" id="IPR000485">
    <property type="entry name" value="AsnC-type_HTH_dom"/>
</dbReference>
<organism evidence="5 6">
    <name type="scientific">Sporofaciens musculi</name>
    <dbReference type="NCBI Taxonomy" id="2681861"/>
    <lineage>
        <taxon>Bacteria</taxon>
        <taxon>Bacillati</taxon>
        <taxon>Bacillota</taxon>
        <taxon>Clostridia</taxon>
        <taxon>Lachnospirales</taxon>
        <taxon>Lachnospiraceae</taxon>
        <taxon>Sporofaciens</taxon>
    </lineage>
</organism>